<keyword evidence="4 6" id="KW-1133">Transmembrane helix</keyword>
<feature type="transmembrane region" description="Helical" evidence="6">
    <location>
        <begin position="333"/>
        <end position="355"/>
    </location>
</feature>
<feature type="transmembrane region" description="Helical" evidence="6">
    <location>
        <begin position="83"/>
        <end position="102"/>
    </location>
</feature>
<gene>
    <name evidence="8" type="ORF">BJY26_000148</name>
</gene>
<protein>
    <submittedName>
        <fullName evidence="8">MFS family permease</fullName>
    </submittedName>
</protein>
<feature type="transmembrane region" description="Helical" evidence="6">
    <location>
        <begin position="20"/>
        <end position="43"/>
    </location>
</feature>
<dbReference type="InterPro" id="IPR050930">
    <property type="entry name" value="MFS_Vesicular_Transporter"/>
</dbReference>
<dbReference type="Pfam" id="PF07690">
    <property type="entry name" value="MFS_1"/>
    <property type="match status" value="2"/>
</dbReference>
<feature type="transmembrane region" description="Helical" evidence="6">
    <location>
        <begin position="309"/>
        <end position="327"/>
    </location>
</feature>
<dbReference type="GO" id="GO:0022857">
    <property type="term" value="F:transmembrane transporter activity"/>
    <property type="evidence" value="ECO:0007669"/>
    <property type="project" value="InterPro"/>
</dbReference>
<feature type="transmembrane region" description="Helical" evidence="6">
    <location>
        <begin position="108"/>
        <end position="132"/>
    </location>
</feature>
<dbReference type="GO" id="GO:0005886">
    <property type="term" value="C:plasma membrane"/>
    <property type="evidence" value="ECO:0007669"/>
    <property type="project" value="UniProtKB-SubCell"/>
</dbReference>
<feature type="transmembrane region" description="Helical" evidence="6">
    <location>
        <begin position="172"/>
        <end position="190"/>
    </location>
</feature>
<sequence length="431" mass="43152">MPPFRRRLALPRDLPGDVFAMAGVALCVALGFGVVAPAIPLFATQFGVGATLAGAVVSAFACLRFLSGLAAGRLSDFLGERTALMLGLIVVAISSLIAGLAQSYPQLIVLRGVGGIGSAIFGIGAMGLVLRAAGKRMRGRAISIYRSGFLVGGIAGPALGGAVLGISLRAPFFLYAGTLGIATVVALIFVTKPASPSGTATTREIGADDADAADAPDARADADLADGNAPDRSVRELLRTPEYQTALLTNLAVGLTVLGVRSTAVPLLMVDSLHVAPGWVGIAFVSSAIVQTALMLPAGRFVDTAGRRAAILIGTTVSAAGLVLLALGGSLTMVLIAMGVFGAGAAFLGSAPGALVGDMVGQRTGTVIAIFNMASDLGAVAGPVLAGWLIDTGSFPAAFGMAAAVVLAAGLLGLRLPRGRPQRGDKTLNAT</sequence>
<evidence type="ECO:0000256" key="6">
    <source>
        <dbReference type="SAM" id="Phobius"/>
    </source>
</evidence>
<evidence type="ECO:0000256" key="1">
    <source>
        <dbReference type="ARBA" id="ARBA00004651"/>
    </source>
</evidence>
<evidence type="ECO:0000259" key="7">
    <source>
        <dbReference type="PROSITE" id="PS50850"/>
    </source>
</evidence>
<evidence type="ECO:0000256" key="2">
    <source>
        <dbReference type="ARBA" id="ARBA00022448"/>
    </source>
</evidence>
<dbReference type="PANTHER" id="PTHR23506">
    <property type="entry name" value="GH10249P"/>
    <property type="match status" value="1"/>
</dbReference>
<proteinExistence type="predicted"/>
<dbReference type="InterPro" id="IPR036259">
    <property type="entry name" value="MFS_trans_sf"/>
</dbReference>
<feature type="transmembrane region" description="Helical" evidence="6">
    <location>
        <begin position="247"/>
        <end position="270"/>
    </location>
</feature>
<dbReference type="PROSITE" id="PS50850">
    <property type="entry name" value="MFS"/>
    <property type="match status" value="1"/>
</dbReference>
<comment type="caution">
    <text evidence="8">The sequence shown here is derived from an EMBL/GenBank/DDBJ whole genome shotgun (WGS) entry which is preliminary data.</text>
</comment>
<feature type="transmembrane region" description="Helical" evidence="6">
    <location>
        <begin position="144"/>
        <end position="166"/>
    </location>
</feature>
<dbReference type="CDD" id="cd17325">
    <property type="entry name" value="MFS_MdtG_SLC18_like"/>
    <property type="match status" value="1"/>
</dbReference>
<name>A0A7Z0A7G7_9MICO</name>
<evidence type="ECO:0000313" key="9">
    <source>
        <dbReference type="Proteomes" id="UP000539111"/>
    </source>
</evidence>
<keyword evidence="3 6" id="KW-0812">Transmembrane</keyword>
<feature type="transmembrane region" description="Helical" evidence="6">
    <location>
        <begin position="49"/>
        <end position="71"/>
    </location>
</feature>
<reference evidence="8 9" key="1">
    <citation type="submission" date="2020-07" db="EMBL/GenBank/DDBJ databases">
        <title>Sequencing the genomes of 1000 actinobacteria strains.</title>
        <authorList>
            <person name="Klenk H.-P."/>
        </authorList>
    </citation>
    <scope>NUCLEOTIDE SEQUENCE [LARGE SCALE GENOMIC DNA]</scope>
    <source>
        <strain evidence="8 9">DSM 26341</strain>
    </source>
</reference>
<dbReference type="PRINTS" id="PR01035">
    <property type="entry name" value="TCRTETA"/>
</dbReference>
<keyword evidence="5 6" id="KW-0472">Membrane</keyword>
<keyword evidence="2" id="KW-0813">Transport</keyword>
<organism evidence="8 9">
    <name type="scientific">Spelaeicoccus albus</name>
    <dbReference type="NCBI Taxonomy" id="1280376"/>
    <lineage>
        <taxon>Bacteria</taxon>
        <taxon>Bacillati</taxon>
        <taxon>Actinomycetota</taxon>
        <taxon>Actinomycetes</taxon>
        <taxon>Micrococcales</taxon>
        <taxon>Brevibacteriaceae</taxon>
        <taxon>Spelaeicoccus</taxon>
    </lineage>
</organism>
<evidence type="ECO:0000256" key="4">
    <source>
        <dbReference type="ARBA" id="ARBA00022989"/>
    </source>
</evidence>
<dbReference type="EMBL" id="JACBZP010000001">
    <property type="protein sequence ID" value="NYI65842.1"/>
    <property type="molecule type" value="Genomic_DNA"/>
</dbReference>
<dbReference type="InterPro" id="IPR020846">
    <property type="entry name" value="MFS_dom"/>
</dbReference>
<dbReference type="PANTHER" id="PTHR23506:SF23">
    <property type="entry name" value="GH10249P"/>
    <property type="match status" value="1"/>
</dbReference>
<dbReference type="InterPro" id="IPR001958">
    <property type="entry name" value="Tet-R_TetA/multi-R_MdtG-like"/>
</dbReference>
<dbReference type="InterPro" id="IPR011701">
    <property type="entry name" value="MFS"/>
</dbReference>
<dbReference type="RefSeq" id="WP_179424825.1">
    <property type="nucleotide sequence ID" value="NZ_JACBZP010000001.1"/>
</dbReference>
<evidence type="ECO:0000256" key="5">
    <source>
        <dbReference type="ARBA" id="ARBA00023136"/>
    </source>
</evidence>
<comment type="subcellular location">
    <subcellularLocation>
        <location evidence="1">Cell membrane</location>
        <topology evidence="1">Multi-pass membrane protein</topology>
    </subcellularLocation>
</comment>
<feature type="transmembrane region" description="Helical" evidence="6">
    <location>
        <begin position="367"/>
        <end position="389"/>
    </location>
</feature>
<dbReference type="SUPFAM" id="SSF103473">
    <property type="entry name" value="MFS general substrate transporter"/>
    <property type="match status" value="1"/>
</dbReference>
<dbReference type="Gene3D" id="1.20.1250.20">
    <property type="entry name" value="MFS general substrate transporter like domains"/>
    <property type="match status" value="2"/>
</dbReference>
<keyword evidence="9" id="KW-1185">Reference proteome</keyword>
<feature type="domain" description="Major facilitator superfamily (MFS) profile" evidence="7">
    <location>
        <begin position="17"/>
        <end position="421"/>
    </location>
</feature>
<dbReference type="Proteomes" id="UP000539111">
    <property type="component" value="Unassembled WGS sequence"/>
</dbReference>
<feature type="transmembrane region" description="Helical" evidence="6">
    <location>
        <begin position="276"/>
        <end position="297"/>
    </location>
</feature>
<evidence type="ECO:0000313" key="8">
    <source>
        <dbReference type="EMBL" id="NYI65842.1"/>
    </source>
</evidence>
<evidence type="ECO:0000256" key="3">
    <source>
        <dbReference type="ARBA" id="ARBA00022692"/>
    </source>
</evidence>
<feature type="transmembrane region" description="Helical" evidence="6">
    <location>
        <begin position="395"/>
        <end position="414"/>
    </location>
</feature>
<accession>A0A7Z0A7G7</accession>
<dbReference type="AlphaFoldDB" id="A0A7Z0A7G7"/>